<comment type="caution">
    <text evidence="2">The sequence shown here is derived from an EMBL/GenBank/DDBJ whole genome shotgun (WGS) entry which is preliminary data.</text>
</comment>
<dbReference type="Proteomes" id="UP000041625">
    <property type="component" value="Unassembled WGS sequence"/>
</dbReference>
<evidence type="ECO:0000259" key="1">
    <source>
        <dbReference type="Pfam" id="PF09861"/>
    </source>
</evidence>
<accession>A0AA86XS68</accession>
<reference evidence="2 3" key="1">
    <citation type="submission" date="2014-06" db="EMBL/GenBank/DDBJ databases">
        <authorList>
            <person name="Le Roux F."/>
        </authorList>
    </citation>
    <scope>NUCLEOTIDE SEQUENCE [LARGE SCALE GENOMIC DNA]</scope>
    <source>
        <strain evidence="2 3">J2-31</strain>
    </source>
</reference>
<dbReference type="EMBL" id="CCKJ01000037">
    <property type="protein sequence ID" value="CDT80270.1"/>
    <property type="molecule type" value="Genomic_DNA"/>
</dbReference>
<dbReference type="AlphaFoldDB" id="A0AA86XS68"/>
<dbReference type="RefSeq" id="WP_050651293.1">
    <property type="nucleotide sequence ID" value="NZ_LK933979.1"/>
</dbReference>
<name>A0AA86XS68_9VIBR</name>
<evidence type="ECO:0000313" key="2">
    <source>
        <dbReference type="EMBL" id="CDT80270.1"/>
    </source>
</evidence>
<sequence length="435" mass="47088">MFDKKIEFTLDGGFECELPKMMEVHQYFQRHKIHDISEHAKRSLNSYPNPERLAGQSLAITVGSRGISGLIPVLQETVKFLKSHGAHPFIVPSMGSHGSANAEGQVKILASYGITEASIGTEIRSSMDVVKVCEMPDGVPLYLDKIAMDADGIILCNKIKPHADFKGLVESGLLKMLCIGLGNHLGASSLHRYGFHNFHTVIPEAGKRLLDQIHVPFAIGLIENAYDELMDIEVVEQQDILNCEPIYLAKAKQNIAQLLVPDIDVLIIQEIGKNISGEGMDPNVTGKPGSGVSGFKGPNIGSTVVLSLTEATHGNGVGIGMADITTRELVQGLDLSAMYTNAATAGTLATAKIPMVMNSDYEAIVFALKTAAIHDIRQAKIVWIKNTLELDTIYVSEGLASVIEGIDQTSLKAGSQEFQFDSNNKLLPWSAPSHY</sequence>
<dbReference type="Gene3D" id="3.40.50.11440">
    <property type="match status" value="1"/>
</dbReference>
<feature type="domain" description="LarA-like N-terminal" evidence="1">
    <location>
        <begin position="70"/>
        <end position="163"/>
    </location>
</feature>
<keyword evidence="3" id="KW-1185">Reference proteome</keyword>
<proteinExistence type="predicted"/>
<gene>
    <name evidence="2" type="ORF">VCR31J2_1310867</name>
</gene>
<evidence type="ECO:0000313" key="3">
    <source>
        <dbReference type="Proteomes" id="UP000041625"/>
    </source>
</evidence>
<dbReference type="InterPro" id="IPR018657">
    <property type="entry name" value="LarA-like_N"/>
</dbReference>
<protein>
    <recommendedName>
        <fullName evidence="1">LarA-like N-terminal domain-containing protein</fullName>
    </recommendedName>
</protein>
<dbReference type="Pfam" id="PF09861">
    <property type="entry name" value="Lar_N"/>
    <property type="match status" value="1"/>
</dbReference>
<dbReference type="GO" id="GO:0050043">
    <property type="term" value="F:lactate racemase activity"/>
    <property type="evidence" value="ECO:0007669"/>
    <property type="project" value="InterPro"/>
</dbReference>
<organism evidence="2 3">
    <name type="scientific">Vibrio coralliirubri</name>
    <dbReference type="NCBI Taxonomy" id="1516159"/>
    <lineage>
        <taxon>Bacteria</taxon>
        <taxon>Pseudomonadati</taxon>
        <taxon>Pseudomonadota</taxon>
        <taxon>Gammaproteobacteria</taxon>
        <taxon>Vibrionales</taxon>
        <taxon>Vibrionaceae</taxon>
        <taxon>Vibrio</taxon>
    </lineage>
</organism>